<comment type="caution">
    <text evidence="2">The sequence shown here is derived from an EMBL/GenBank/DDBJ whole genome shotgun (WGS) entry which is preliminary data.</text>
</comment>
<feature type="chain" id="PRO_5041962093" description="Secreted protein" evidence="1">
    <location>
        <begin position="20"/>
        <end position="159"/>
    </location>
</feature>
<dbReference type="EMBL" id="JARKIB010000480">
    <property type="protein sequence ID" value="KAJ7705059.1"/>
    <property type="molecule type" value="Genomic_DNA"/>
</dbReference>
<evidence type="ECO:0000313" key="3">
    <source>
        <dbReference type="Proteomes" id="UP001215598"/>
    </source>
</evidence>
<evidence type="ECO:0000256" key="1">
    <source>
        <dbReference type="SAM" id="SignalP"/>
    </source>
</evidence>
<sequence length="159" mass="17626">MNRLGWPLAFVHLYPLLGAVLSPHLAPSRASYGPLCSLPAQYTSDSVSWASPRQSGATTSVEQTRPVSTVSVLCRPWGAHHLSTGARRRPWRLILQRTSAKIIARFKRRSTASNSTLLLPRVRRSRWISRNRLLFFSPSAMLPANPNGILNTDAQVLSS</sequence>
<accession>A0AAD7GTX9</accession>
<dbReference type="AlphaFoldDB" id="A0AAD7GTX9"/>
<evidence type="ECO:0000313" key="2">
    <source>
        <dbReference type="EMBL" id="KAJ7705059.1"/>
    </source>
</evidence>
<feature type="signal peptide" evidence="1">
    <location>
        <begin position="1"/>
        <end position="19"/>
    </location>
</feature>
<gene>
    <name evidence="2" type="ORF">B0H16DRAFT_709795</name>
</gene>
<keyword evidence="1" id="KW-0732">Signal</keyword>
<evidence type="ECO:0008006" key="4">
    <source>
        <dbReference type="Google" id="ProtNLM"/>
    </source>
</evidence>
<keyword evidence="3" id="KW-1185">Reference proteome</keyword>
<proteinExistence type="predicted"/>
<organism evidence="2 3">
    <name type="scientific">Mycena metata</name>
    <dbReference type="NCBI Taxonomy" id="1033252"/>
    <lineage>
        <taxon>Eukaryota</taxon>
        <taxon>Fungi</taxon>
        <taxon>Dikarya</taxon>
        <taxon>Basidiomycota</taxon>
        <taxon>Agaricomycotina</taxon>
        <taxon>Agaricomycetes</taxon>
        <taxon>Agaricomycetidae</taxon>
        <taxon>Agaricales</taxon>
        <taxon>Marasmiineae</taxon>
        <taxon>Mycenaceae</taxon>
        <taxon>Mycena</taxon>
    </lineage>
</organism>
<dbReference type="Proteomes" id="UP001215598">
    <property type="component" value="Unassembled WGS sequence"/>
</dbReference>
<name>A0AAD7GTX9_9AGAR</name>
<protein>
    <recommendedName>
        <fullName evidence="4">Secreted protein</fullName>
    </recommendedName>
</protein>
<reference evidence="2" key="1">
    <citation type="submission" date="2023-03" db="EMBL/GenBank/DDBJ databases">
        <title>Massive genome expansion in bonnet fungi (Mycena s.s.) driven by repeated elements and novel gene families across ecological guilds.</title>
        <authorList>
            <consortium name="Lawrence Berkeley National Laboratory"/>
            <person name="Harder C.B."/>
            <person name="Miyauchi S."/>
            <person name="Viragh M."/>
            <person name="Kuo A."/>
            <person name="Thoen E."/>
            <person name="Andreopoulos B."/>
            <person name="Lu D."/>
            <person name="Skrede I."/>
            <person name="Drula E."/>
            <person name="Henrissat B."/>
            <person name="Morin E."/>
            <person name="Kohler A."/>
            <person name="Barry K."/>
            <person name="LaButti K."/>
            <person name="Morin E."/>
            <person name="Salamov A."/>
            <person name="Lipzen A."/>
            <person name="Mereny Z."/>
            <person name="Hegedus B."/>
            <person name="Baldrian P."/>
            <person name="Stursova M."/>
            <person name="Weitz H."/>
            <person name="Taylor A."/>
            <person name="Grigoriev I.V."/>
            <person name="Nagy L.G."/>
            <person name="Martin F."/>
            <person name="Kauserud H."/>
        </authorList>
    </citation>
    <scope>NUCLEOTIDE SEQUENCE</scope>
    <source>
        <strain evidence="2">CBHHK182m</strain>
    </source>
</reference>